<proteinExistence type="predicted"/>
<dbReference type="Proteomes" id="UP001165121">
    <property type="component" value="Unassembled WGS sequence"/>
</dbReference>
<comment type="caution">
    <text evidence="2">The sequence shown here is derived from an EMBL/GenBank/DDBJ whole genome shotgun (WGS) entry which is preliminary data.</text>
</comment>
<name>A0A9W6XF62_9STRA</name>
<protein>
    <submittedName>
        <fullName evidence="2">Unnamed protein product</fullName>
    </submittedName>
</protein>
<gene>
    <name evidence="2" type="ORF">Pfra01_001043500</name>
</gene>
<dbReference type="OrthoDB" id="101343at2759"/>
<organism evidence="2 3">
    <name type="scientific">Phytophthora fragariaefolia</name>
    <dbReference type="NCBI Taxonomy" id="1490495"/>
    <lineage>
        <taxon>Eukaryota</taxon>
        <taxon>Sar</taxon>
        <taxon>Stramenopiles</taxon>
        <taxon>Oomycota</taxon>
        <taxon>Peronosporomycetes</taxon>
        <taxon>Peronosporales</taxon>
        <taxon>Peronosporaceae</taxon>
        <taxon>Phytophthora</taxon>
    </lineage>
</organism>
<sequence length="111" mass="12743">MQARMPSDAPIRVPDTTTFRQLQNIDRLSQEMQQNHQEEQANADTNFRLVRIMIQGAVLQAHVNVADLREILGLPSYSICPPFRDPVDFETQAPAEDMDDVDHMEEQHDNV</sequence>
<keyword evidence="3" id="KW-1185">Reference proteome</keyword>
<reference evidence="2" key="1">
    <citation type="submission" date="2023-04" db="EMBL/GenBank/DDBJ databases">
        <title>Phytophthora fragariaefolia NBRC 109709.</title>
        <authorList>
            <person name="Ichikawa N."/>
            <person name="Sato H."/>
            <person name="Tonouchi N."/>
        </authorList>
    </citation>
    <scope>NUCLEOTIDE SEQUENCE</scope>
    <source>
        <strain evidence="2">NBRC 109709</strain>
    </source>
</reference>
<feature type="region of interest" description="Disordered" evidence="1">
    <location>
        <begin position="88"/>
        <end position="111"/>
    </location>
</feature>
<dbReference type="AlphaFoldDB" id="A0A9W6XF62"/>
<evidence type="ECO:0000256" key="1">
    <source>
        <dbReference type="SAM" id="MobiDB-lite"/>
    </source>
</evidence>
<accession>A0A9W6XF62</accession>
<dbReference type="EMBL" id="BSXT01001000">
    <property type="protein sequence ID" value="GMF37328.1"/>
    <property type="molecule type" value="Genomic_DNA"/>
</dbReference>
<evidence type="ECO:0000313" key="2">
    <source>
        <dbReference type="EMBL" id="GMF37328.1"/>
    </source>
</evidence>
<evidence type="ECO:0000313" key="3">
    <source>
        <dbReference type="Proteomes" id="UP001165121"/>
    </source>
</evidence>